<name>A0ABS7W8X6_STROV</name>
<evidence type="ECO:0000313" key="1">
    <source>
        <dbReference type="EMBL" id="MBZ6154394.1"/>
    </source>
</evidence>
<evidence type="ECO:0000313" key="2">
    <source>
        <dbReference type="Proteomes" id="UP000758701"/>
    </source>
</evidence>
<proteinExistence type="predicted"/>
<dbReference type="EMBL" id="JAHSTP010000011">
    <property type="protein sequence ID" value="MBZ6154394.1"/>
    <property type="molecule type" value="Genomic_DNA"/>
</dbReference>
<evidence type="ECO:0008006" key="3">
    <source>
        <dbReference type="Google" id="ProtNLM"/>
    </source>
</evidence>
<reference evidence="1 2" key="1">
    <citation type="submission" date="2021-06" db="EMBL/GenBank/DDBJ databases">
        <title>Ecological speciation of a Streptomyces species isolated from different habitats and geographic origins.</title>
        <authorList>
            <person name="Wang J."/>
        </authorList>
    </citation>
    <scope>NUCLEOTIDE SEQUENCE [LARGE SCALE GENOMIC DNA]</scope>
    <source>
        <strain evidence="1 2">FXJ8.012</strain>
    </source>
</reference>
<accession>A0ABS7W8X6</accession>
<gene>
    <name evidence="1" type="ORF">KVH32_25030</name>
</gene>
<organism evidence="1 2">
    <name type="scientific">Streptomyces olivaceus</name>
    <dbReference type="NCBI Taxonomy" id="47716"/>
    <lineage>
        <taxon>Bacteria</taxon>
        <taxon>Bacillati</taxon>
        <taxon>Actinomycetota</taxon>
        <taxon>Actinomycetes</taxon>
        <taxon>Kitasatosporales</taxon>
        <taxon>Streptomycetaceae</taxon>
        <taxon>Streptomyces</taxon>
    </lineage>
</organism>
<dbReference type="Proteomes" id="UP000758701">
    <property type="component" value="Unassembled WGS sequence"/>
</dbReference>
<sequence length="153" mass="16766">MLEFKRERAFGRTYQVLSDGVPVARWSARAWKSGGEVELADEVFEFRSANWGRTFEMGSKGAVRAEAHRSGRRWSVRGYDGEYELARPSGLRGNRQLVQGTRVLGEFRRGGWGGGLTAELTDVPLPLQVFAGLVVLSLQHRQRAGAAAASSGG</sequence>
<keyword evidence="2" id="KW-1185">Reference proteome</keyword>
<comment type="caution">
    <text evidence="1">The sequence shown here is derived from an EMBL/GenBank/DDBJ whole genome shotgun (WGS) entry which is preliminary data.</text>
</comment>
<protein>
    <recommendedName>
        <fullName evidence="3">MORN repeat-containing protein</fullName>
    </recommendedName>
</protein>
<dbReference type="RefSeq" id="WP_070390486.1">
    <property type="nucleotide sequence ID" value="NZ_BNEG01000003.1"/>
</dbReference>